<organism evidence="1 2">
    <name type="scientific">Brucella pseudogrignonensis</name>
    <dbReference type="NCBI Taxonomy" id="419475"/>
    <lineage>
        <taxon>Bacteria</taxon>
        <taxon>Pseudomonadati</taxon>
        <taxon>Pseudomonadota</taxon>
        <taxon>Alphaproteobacteria</taxon>
        <taxon>Hyphomicrobiales</taxon>
        <taxon>Brucellaceae</taxon>
        <taxon>Brucella/Ochrobactrum group</taxon>
        <taxon>Brucella</taxon>
    </lineage>
</organism>
<evidence type="ECO:0000313" key="2">
    <source>
        <dbReference type="Proteomes" id="UP000216188"/>
    </source>
</evidence>
<sequence length="76" mass="8539">MPFRTAGSRGAFSPSDVELLQSAYNGARELLGHSSATDEELDQIARLIIRLFENGERDPHIIAKRCVEISKLMPRR</sequence>
<protein>
    <submittedName>
        <fullName evidence="1">Uncharacterized protein</fullName>
    </submittedName>
</protein>
<gene>
    <name evidence="1" type="ORF">CEV34_4773</name>
</gene>
<evidence type="ECO:0000313" key="1">
    <source>
        <dbReference type="EMBL" id="OYR21972.1"/>
    </source>
</evidence>
<name>A0A256G4F7_9HYPH</name>
<accession>A0A256G4F7</accession>
<dbReference type="Proteomes" id="UP000216188">
    <property type="component" value="Unassembled WGS sequence"/>
</dbReference>
<keyword evidence="2" id="KW-1185">Reference proteome</keyword>
<dbReference type="AlphaFoldDB" id="A0A256G4F7"/>
<reference evidence="1 2" key="1">
    <citation type="submission" date="2017-07" db="EMBL/GenBank/DDBJ databases">
        <title>Phylogenetic study on the rhizospheric bacterium Ochrobactrum sp. A44.</title>
        <authorList>
            <person name="Krzyzanowska D.M."/>
            <person name="Ossowicki A."/>
            <person name="Rajewska M."/>
            <person name="Maciag T."/>
            <person name="Kaczynski Z."/>
            <person name="Czerwicka M."/>
            <person name="Jafra S."/>
        </authorList>
    </citation>
    <scope>NUCLEOTIDE SEQUENCE [LARGE SCALE GENOMIC DNA]</scope>
    <source>
        <strain evidence="1 2">CCUG 30717</strain>
    </source>
</reference>
<proteinExistence type="predicted"/>
<comment type="caution">
    <text evidence="1">The sequence shown here is derived from an EMBL/GenBank/DDBJ whole genome shotgun (WGS) entry which is preliminary data.</text>
</comment>
<dbReference type="EMBL" id="NNRM01000046">
    <property type="protein sequence ID" value="OYR21972.1"/>
    <property type="molecule type" value="Genomic_DNA"/>
</dbReference>